<evidence type="ECO:0000313" key="2">
    <source>
        <dbReference type="EMBL" id="KAL3701445.1"/>
    </source>
</evidence>
<keyword evidence="3" id="KW-1185">Reference proteome</keyword>
<dbReference type="EMBL" id="JBJQOH010000001">
    <property type="protein sequence ID" value="KAL3701445.1"/>
    <property type="molecule type" value="Genomic_DNA"/>
</dbReference>
<proteinExistence type="predicted"/>
<gene>
    <name evidence="2" type="ORF">R1sor_019467</name>
</gene>
<feature type="region of interest" description="Disordered" evidence="1">
    <location>
        <begin position="1"/>
        <end position="99"/>
    </location>
</feature>
<protein>
    <recommendedName>
        <fullName evidence="4">Serine/threonine-protein kinase</fullName>
    </recommendedName>
</protein>
<comment type="caution">
    <text evidence="2">The sequence shown here is derived from an EMBL/GenBank/DDBJ whole genome shotgun (WGS) entry which is preliminary data.</text>
</comment>
<organism evidence="2 3">
    <name type="scientific">Riccia sorocarpa</name>
    <dbReference type="NCBI Taxonomy" id="122646"/>
    <lineage>
        <taxon>Eukaryota</taxon>
        <taxon>Viridiplantae</taxon>
        <taxon>Streptophyta</taxon>
        <taxon>Embryophyta</taxon>
        <taxon>Marchantiophyta</taxon>
        <taxon>Marchantiopsida</taxon>
        <taxon>Marchantiidae</taxon>
        <taxon>Marchantiales</taxon>
        <taxon>Ricciaceae</taxon>
        <taxon>Riccia</taxon>
    </lineage>
</organism>
<reference evidence="2 3" key="1">
    <citation type="submission" date="2024-09" db="EMBL/GenBank/DDBJ databases">
        <title>Chromosome-scale assembly of Riccia sorocarpa.</title>
        <authorList>
            <person name="Paukszto L."/>
        </authorList>
    </citation>
    <scope>NUCLEOTIDE SEQUENCE [LARGE SCALE GENOMIC DNA]</scope>
    <source>
        <strain evidence="2">LP-2024</strain>
        <tissue evidence="2">Aerial parts of the thallus</tissue>
    </source>
</reference>
<accession>A0ABD3ICL2</accession>
<evidence type="ECO:0000313" key="3">
    <source>
        <dbReference type="Proteomes" id="UP001633002"/>
    </source>
</evidence>
<evidence type="ECO:0008006" key="4">
    <source>
        <dbReference type="Google" id="ProtNLM"/>
    </source>
</evidence>
<feature type="compositionally biased region" description="Polar residues" evidence="1">
    <location>
        <begin position="8"/>
        <end position="49"/>
    </location>
</feature>
<feature type="compositionally biased region" description="Basic and acidic residues" evidence="1">
    <location>
        <begin position="65"/>
        <end position="81"/>
    </location>
</feature>
<name>A0ABD3ICL2_9MARC</name>
<dbReference type="AlphaFoldDB" id="A0ABD3ICL2"/>
<dbReference type="Proteomes" id="UP001633002">
    <property type="component" value="Unassembled WGS sequence"/>
</dbReference>
<sequence length="145" mass="15981">MVDYGRKYNTSGKNSSNRVTNRNAPAQKLVQIQANDRTAKRNPNLSALDSPSEAEQLKAGGKHKLVLEPRNRSVERMETRHKILPKNGGGTTSGGRPIRKMANGNSAALVEGQMERAMESRRLSQSEALDLESAAKRFFYPGKSN</sequence>
<evidence type="ECO:0000256" key="1">
    <source>
        <dbReference type="SAM" id="MobiDB-lite"/>
    </source>
</evidence>